<dbReference type="Gene3D" id="3.30.710.10">
    <property type="entry name" value="Potassium Channel Kv1.1, Chain A"/>
    <property type="match status" value="1"/>
</dbReference>
<name>A0A915D0B9_9BILA</name>
<dbReference type="PROSITE" id="PS50097">
    <property type="entry name" value="BTB"/>
    <property type="match status" value="1"/>
</dbReference>
<feature type="domain" description="BTB" evidence="2">
    <location>
        <begin position="179"/>
        <end position="234"/>
    </location>
</feature>
<proteinExistence type="predicted"/>
<keyword evidence="3" id="KW-1185">Reference proteome</keyword>
<evidence type="ECO:0000259" key="2">
    <source>
        <dbReference type="PROSITE" id="PS50097"/>
    </source>
</evidence>
<dbReference type="InterPro" id="IPR011333">
    <property type="entry name" value="SKP1/BTB/POZ_sf"/>
</dbReference>
<evidence type="ECO:0000313" key="4">
    <source>
        <dbReference type="WBParaSite" id="jg14121"/>
    </source>
</evidence>
<dbReference type="AlphaFoldDB" id="A0A915D0B9"/>
<dbReference type="Proteomes" id="UP000887574">
    <property type="component" value="Unplaced"/>
</dbReference>
<sequence length="340" mass="38520">MKREAEEDCPIASKKTVTQASQTTNNQTQGFRIQQLETTVNDICAQTSKIASLTSSIDELKTLLNGTKQNDNFTKKILIVHFYVLPLISMNLRIVQRSSLSHRKASKLQELNDKLLLHKRFGWLGWDPYVAWSELTDGSNALVDQNGNFVIEAEFFLQIKSAPSIGINLEFLTTDSVQPDFTFVVQGNRIPVIKALLSACSVPFRDIFCKSSQDEIELNDLIAAEFVHLLRAIYPSADPDKDVNGNNVECLLRLANFFQVKIVTKRCIIYLMKGPIKQVPREMKLLLAQNYNQPILMDYCIGQYKSMKGLEKFIASSQYRLLNSDIKLRVQENVSKAMSS</sequence>
<evidence type="ECO:0000256" key="1">
    <source>
        <dbReference type="SAM" id="MobiDB-lite"/>
    </source>
</evidence>
<dbReference type="PANTHER" id="PTHR22744:SF14">
    <property type="entry name" value="BTB DOMAIN-CONTAINING PROTEIN-RELATED"/>
    <property type="match status" value="1"/>
</dbReference>
<dbReference type="SUPFAM" id="SSF54695">
    <property type="entry name" value="POZ domain"/>
    <property type="match status" value="1"/>
</dbReference>
<protein>
    <submittedName>
        <fullName evidence="4">BTB domain-containing protein</fullName>
    </submittedName>
</protein>
<dbReference type="WBParaSite" id="jg14121">
    <property type="protein sequence ID" value="jg14121"/>
    <property type="gene ID" value="jg14121"/>
</dbReference>
<organism evidence="3 4">
    <name type="scientific">Ditylenchus dipsaci</name>
    <dbReference type="NCBI Taxonomy" id="166011"/>
    <lineage>
        <taxon>Eukaryota</taxon>
        <taxon>Metazoa</taxon>
        <taxon>Ecdysozoa</taxon>
        <taxon>Nematoda</taxon>
        <taxon>Chromadorea</taxon>
        <taxon>Rhabditida</taxon>
        <taxon>Tylenchina</taxon>
        <taxon>Tylenchomorpha</taxon>
        <taxon>Sphaerularioidea</taxon>
        <taxon>Anguinidae</taxon>
        <taxon>Anguininae</taxon>
        <taxon>Ditylenchus</taxon>
    </lineage>
</organism>
<feature type="region of interest" description="Disordered" evidence="1">
    <location>
        <begin position="1"/>
        <end position="24"/>
    </location>
</feature>
<reference evidence="4" key="1">
    <citation type="submission" date="2022-11" db="UniProtKB">
        <authorList>
            <consortium name="WormBaseParasite"/>
        </authorList>
    </citation>
    <scope>IDENTIFICATION</scope>
</reference>
<dbReference type="InterPro" id="IPR000210">
    <property type="entry name" value="BTB/POZ_dom"/>
</dbReference>
<dbReference type="SMART" id="SM00225">
    <property type="entry name" value="BTB"/>
    <property type="match status" value="1"/>
</dbReference>
<accession>A0A915D0B9</accession>
<evidence type="ECO:0000313" key="3">
    <source>
        <dbReference type="Proteomes" id="UP000887574"/>
    </source>
</evidence>
<dbReference type="CDD" id="cd18186">
    <property type="entry name" value="BTB_POZ_ZBTB_KLHL-like"/>
    <property type="match status" value="1"/>
</dbReference>
<dbReference type="Pfam" id="PF00651">
    <property type="entry name" value="BTB"/>
    <property type="match status" value="1"/>
</dbReference>
<dbReference type="PANTHER" id="PTHR22744">
    <property type="entry name" value="HELIX LOOP HELIX PROTEIN 21-RELATED"/>
    <property type="match status" value="1"/>
</dbReference>